<dbReference type="RefSeq" id="XP_004182528.1">
    <property type="nucleotide sequence ID" value="XM_004182480.1"/>
</dbReference>
<evidence type="ECO:0000313" key="2">
    <source>
        <dbReference type="Proteomes" id="UP000002866"/>
    </source>
</evidence>
<dbReference type="AlphaFoldDB" id="I2H9F7"/>
<dbReference type="GeneID" id="14498186"/>
<protein>
    <submittedName>
        <fullName evidence="1">Uncharacterized protein</fullName>
    </submittedName>
</protein>
<reference evidence="1 2" key="1">
    <citation type="journal article" date="2011" name="Proc. Natl. Acad. Sci. U.S.A.">
        <title>Evolutionary erosion of yeast sex chromosomes by mating-type switching accidents.</title>
        <authorList>
            <person name="Gordon J.L."/>
            <person name="Armisen D."/>
            <person name="Proux-Wera E."/>
            <person name="Oheigeartaigh S.S."/>
            <person name="Byrne K.P."/>
            <person name="Wolfe K.H."/>
        </authorList>
    </citation>
    <scope>NUCLEOTIDE SEQUENCE [LARGE SCALE GENOMIC DNA]</scope>
    <source>
        <strain evidence="2">ATCC 34711 / CBS 6284 / DSM 70876 / NBRC 10599 / NRRL Y-10934 / UCD 77-7</strain>
    </source>
</reference>
<dbReference type="EMBL" id="HE806324">
    <property type="protein sequence ID" value="CCH63009.1"/>
    <property type="molecule type" value="Genomic_DNA"/>
</dbReference>
<gene>
    <name evidence="1" type="primary">TBLA0I03560</name>
    <name evidence="1" type="ORF">TBLA_0I03560</name>
</gene>
<dbReference type="Proteomes" id="UP000002866">
    <property type="component" value="Chromosome 9"/>
</dbReference>
<evidence type="ECO:0000313" key="1">
    <source>
        <dbReference type="EMBL" id="CCH63009.1"/>
    </source>
</evidence>
<dbReference type="HOGENOM" id="CLU_102659_0_0_1"/>
<sequence length="215" mass="24113">MLKNLKLTNNYNNKGLLSAKKNVKGKVIKCGPKKRNIAAKVVENFSRIEEDIKSTDVNLTSNSGEPINKEFSKLLDDCEIDWIQEELPSFEVTIAEDMPILDSIDLCEEAFGNMFDSNADEDLFKISHEISSSIPYGSLSKNIANISGTFEKVDSSLLFEDQSDITKHTLHITDLSSSEVRYEQENMLEPTLSPDISQSSNCFINEMVAKNSFTK</sequence>
<keyword evidence="2" id="KW-1185">Reference proteome</keyword>
<proteinExistence type="predicted"/>
<name>I2H9F7_HENB6</name>
<accession>I2H9F7</accession>
<dbReference type="InParanoid" id="I2H9F7"/>
<dbReference type="KEGG" id="tbl:TBLA_0I03560"/>
<organism evidence="1 2">
    <name type="scientific">Henningerozyma blattae (strain ATCC 34711 / CBS 6284 / DSM 70876 / NBRC 10599 / NRRL Y-10934 / UCD 77-7)</name>
    <name type="common">Yeast</name>
    <name type="synonym">Tetrapisispora blattae</name>
    <dbReference type="NCBI Taxonomy" id="1071380"/>
    <lineage>
        <taxon>Eukaryota</taxon>
        <taxon>Fungi</taxon>
        <taxon>Dikarya</taxon>
        <taxon>Ascomycota</taxon>
        <taxon>Saccharomycotina</taxon>
        <taxon>Saccharomycetes</taxon>
        <taxon>Saccharomycetales</taxon>
        <taxon>Saccharomycetaceae</taxon>
        <taxon>Henningerozyma</taxon>
    </lineage>
</organism>